<dbReference type="EMBL" id="MDDG01000012">
    <property type="protein sequence ID" value="OQE36124.1"/>
    <property type="molecule type" value="Genomic_DNA"/>
</dbReference>
<name>A0A1V6UCD8_9EURO</name>
<sequence>MGYALVDPVPLTITAPAIPVPKQDEVVGDAGIVVHVDRGKTIEVKHGGSSHESSDSDVIGKFEFGWLQGDRADDKGILGLGILDPTYE</sequence>
<keyword evidence="2" id="KW-1185">Reference proteome</keyword>
<organism evidence="1 2">
    <name type="scientific">Penicillium coprophilum</name>
    <dbReference type="NCBI Taxonomy" id="36646"/>
    <lineage>
        <taxon>Eukaryota</taxon>
        <taxon>Fungi</taxon>
        <taxon>Dikarya</taxon>
        <taxon>Ascomycota</taxon>
        <taxon>Pezizomycotina</taxon>
        <taxon>Eurotiomycetes</taxon>
        <taxon>Eurotiomycetidae</taxon>
        <taxon>Eurotiales</taxon>
        <taxon>Aspergillaceae</taxon>
        <taxon>Penicillium</taxon>
    </lineage>
</organism>
<evidence type="ECO:0000313" key="2">
    <source>
        <dbReference type="Proteomes" id="UP000191500"/>
    </source>
</evidence>
<protein>
    <submittedName>
        <fullName evidence="1">Uncharacterized protein</fullName>
    </submittedName>
</protein>
<evidence type="ECO:0000313" key="1">
    <source>
        <dbReference type="EMBL" id="OQE36124.1"/>
    </source>
</evidence>
<dbReference type="Proteomes" id="UP000191500">
    <property type="component" value="Unassembled WGS sequence"/>
</dbReference>
<gene>
    <name evidence="1" type="ORF">PENCOP_c012G03637</name>
</gene>
<comment type="caution">
    <text evidence="1">The sequence shown here is derived from an EMBL/GenBank/DDBJ whole genome shotgun (WGS) entry which is preliminary data.</text>
</comment>
<accession>A0A1V6UCD8</accession>
<reference evidence="2" key="1">
    <citation type="journal article" date="2017" name="Nat. Microbiol.">
        <title>Global analysis of biosynthetic gene clusters reveals vast potential of secondary metabolite production in Penicillium species.</title>
        <authorList>
            <person name="Nielsen J.C."/>
            <person name="Grijseels S."/>
            <person name="Prigent S."/>
            <person name="Ji B."/>
            <person name="Dainat J."/>
            <person name="Nielsen K.F."/>
            <person name="Frisvad J.C."/>
            <person name="Workman M."/>
            <person name="Nielsen J."/>
        </authorList>
    </citation>
    <scope>NUCLEOTIDE SEQUENCE [LARGE SCALE GENOMIC DNA]</scope>
    <source>
        <strain evidence="2">IBT 31321</strain>
    </source>
</reference>
<dbReference type="AlphaFoldDB" id="A0A1V6UCD8"/>
<proteinExistence type="predicted"/>